<protein>
    <submittedName>
        <fullName evidence="1">SFRICE_012670</fullName>
    </submittedName>
</protein>
<evidence type="ECO:0000313" key="1">
    <source>
        <dbReference type="EMBL" id="SOQ39085.1"/>
    </source>
</evidence>
<name>A0A2H1VE31_SPOFR</name>
<sequence length="84" mass="9486">MITFVLTRSSTAYNWPLLTKGLFSHRECLSFNQHASSMPIGDFKLIPNQKLQGHISLSSIKTISHHIGETFKNTTKAQNGQWGR</sequence>
<proteinExistence type="predicted"/>
<organism evidence="1">
    <name type="scientific">Spodoptera frugiperda</name>
    <name type="common">Fall armyworm</name>
    <dbReference type="NCBI Taxonomy" id="7108"/>
    <lineage>
        <taxon>Eukaryota</taxon>
        <taxon>Metazoa</taxon>
        <taxon>Ecdysozoa</taxon>
        <taxon>Arthropoda</taxon>
        <taxon>Hexapoda</taxon>
        <taxon>Insecta</taxon>
        <taxon>Pterygota</taxon>
        <taxon>Neoptera</taxon>
        <taxon>Endopterygota</taxon>
        <taxon>Lepidoptera</taxon>
        <taxon>Glossata</taxon>
        <taxon>Ditrysia</taxon>
        <taxon>Noctuoidea</taxon>
        <taxon>Noctuidae</taxon>
        <taxon>Amphipyrinae</taxon>
        <taxon>Spodoptera</taxon>
    </lineage>
</organism>
<dbReference type="AlphaFoldDB" id="A0A2H1VE31"/>
<reference evidence="1" key="1">
    <citation type="submission" date="2016-07" db="EMBL/GenBank/DDBJ databases">
        <authorList>
            <person name="Bretaudeau A."/>
        </authorList>
    </citation>
    <scope>NUCLEOTIDE SEQUENCE</scope>
    <source>
        <strain evidence="1">Rice</strain>
        <tissue evidence="1">Whole body</tissue>
    </source>
</reference>
<gene>
    <name evidence="1" type="ORF">SFRICE_012670</name>
</gene>
<dbReference type="EMBL" id="ODYU01002052">
    <property type="protein sequence ID" value="SOQ39085.1"/>
    <property type="molecule type" value="Genomic_DNA"/>
</dbReference>
<accession>A0A2H1VE31</accession>